<evidence type="ECO:0000256" key="3">
    <source>
        <dbReference type="ARBA" id="ARBA00022723"/>
    </source>
</evidence>
<evidence type="ECO:0000256" key="2">
    <source>
        <dbReference type="ARBA" id="ARBA00022670"/>
    </source>
</evidence>
<reference evidence="8 9" key="1">
    <citation type="submission" date="2018-03" db="EMBL/GenBank/DDBJ databases">
        <title>Genomic Encyclopedia of Archaeal and Bacterial Type Strains, Phase II (KMG-II): from individual species to whole genera.</title>
        <authorList>
            <person name="Goeker M."/>
        </authorList>
    </citation>
    <scope>NUCLEOTIDE SEQUENCE [LARGE SCALE GENOMIC DNA]</scope>
    <source>
        <strain evidence="8 9">DSM 44720</strain>
    </source>
</reference>
<evidence type="ECO:0000256" key="5">
    <source>
        <dbReference type="ARBA" id="ARBA00022801"/>
    </source>
</evidence>
<protein>
    <submittedName>
        <fullName evidence="8">Aminopeptidase S</fullName>
    </submittedName>
</protein>
<keyword evidence="2" id="KW-0645">Protease</keyword>
<dbReference type="EMBL" id="PVTF01000011">
    <property type="protein sequence ID" value="PRY36814.1"/>
    <property type="molecule type" value="Genomic_DNA"/>
</dbReference>
<dbReference type="SUPFAM" id="SSF49785">
    <property type="entry name" value="Galactose-binding domain-like"/>
    <property type="match status" value="1"/>
</dbReference>
<accession>A0A2T0STR9</accession>
<dbReference type="InterPro" id="IPR041756">
    <property type="entry name" value="M28_SGAP-like"/>
</dbReference>
<name>A0A2T0STR9_9PSEU</name>
<dbReference type="InterPro" id="IPR007484">
    <property type="entry name" value="Peptidase_M28"/>
</dbReference>
<dbReference type="FunFam" id="3.40.630.10:FF:000066">
    <property type="entry name" value="M28 family peptidase"/>
    <property type="match status" value="1"/>
</dbReference>
<comment type="caution">
    <text evidence="8">The sequence shown here is derived from an EMBL/GenBank/DDBJ whole genome shotgun (WGS) entry which is preliminary data.</text>
</comment>
<evidence type="ECO:0000259" key="7">
    <source>
        <dbReference type="PROSITE" id="PS51829"/>
    </source>
</evidence>
<keyword evidence="4" id="KW-0732">Signal</keyword>
<evidence type="ECO:0000313" key="8">
    <source>
        <dbReference type="EMBL" id="PRY36814.1"/>
    </source>
</evidence>
<feature type="domain" description="P/Homo B" evidence="7">
    <location>
        <begin position="350"/>
        <end position="466"/>
    </location>
</feature>
<evidence type="ECO:0000256" key="1">
    <source>
        <dbReference type="ARBA" id="ARBA00005957"/>
    </source>
</evidence>
<sequence length="466" mass="48452">MIHDELSYRRAPPAPKLDEAFPIPAEAALFSKKSTLSLASVLLLAATLLSPTTAAAAPVAPVAVAAPDIPVANVRAHLDDLQAIATANSGNRAHGRAGYRASVDYVKAKLDAVGFQTSLQQFTSSGATGWNLIADWPGGDPDSVLMVGGHLDSVTAGPGINDNGSGSSGILEVALTVAAQQFQPQRHLRFGWWGAEELGLVGSTFYVNSLSSTEKSKIKTYLNFDMTGSPNPGYFVYAGAGQPAGSVAVQQMLVDYYTSVGVQTELTEVGGRSDHAAFARAGIATGGTFSGAEVVKTAAQAAKWGGTSGVAFDRCYHRSCDTTANIDVPALDRNTDAIAHALWTLAQVETPPAGPKFENTTDVTIPDLSTVESPITVSGITGNAPATLGVGVDITHTYRGDLVIDLIAPDGTSFRVKNSGNDSGDDVVATYSVDASGKVADGVWKLRVQDVAAQDTGRINGWSLQF</sequence>
<keyword evidence="9" id="KW-1185">Reference proteome</keyword>
<keyword evidence="6" id="KW-0862">Zinc</keyword>
<dbReference type="InterPro" id="IPR008979">
    <property type="entry name" value="Galactose-bd-like_sf"/>
</dbReference>
<dbReference type="FunFam" id="2.60.120.260:FF:000149">
    <property type="entry name" value="Leupeptin-inactivating enzyme 1"/>
    <property type="match status" value="1"/>
</dbReference>
<gene>
    <name evidence="8" type="ORF">CLV43_111186</name>
</gene>
<keyword evidence="8" id="KW-0031">Aminopeptidase</keyword>
<dbReference type="Gene3D" id="3.40.630.10">
    <property type="entry name" value="Zn peptidases"/>
    <property type="match status" value="1"/>
</dbReference>
<evidence type="ECO:0000256" key="6">
    <source>
        <dbReference type="ARBA" id="ARBA00022833"/>
    </source>
</evidence>
<keyword evidence="5" id="KW-0378">Hydrolase</keyword>
<dbReference type="InterPro" id="IPR002884">
    <property type="entry name" value="P_dom"/>
</dbReference>
<organism evidence="8 9">
    <name type="scientific">Umezawaea tangerina</name>
    <dbReference type="NCBI Taxonomy" id="84725"/>
    <lineage>
        <taxon>Bacteria</taxon>
        <taxon>Bacillati</taxon>
        <taxon>Actinomycetota</taxon>
        <taxon>Actinomycetes</taxon>
        <taxon>Pseudonocardiales</taxon>
        <taxon>Pseudonocardiaceae</taxon>
        <taxon>Umezawaea</taxon>
    </lineage>
</organism>
<dbReference type="InterPro" id="IPR045175">
    <property type="entry name" value="M28_fam"/>
</dbReference>
<dbReference type="GO" id="GO:0046872">
    <property type="term" value="F:metal ion binding"/>
    <property type="evidence" value="ECO:0007669"/>
    <property type="project" value="UniProtKB-KW"/>
</dbReference>
<evidence type="ECO:0000313" key="9">
    <source>
        <dbReference type="Proteomes" id="UP000239494"/>
    </source>
</evidence>
<dbReference type="Gene3D" id="2.60.120.260">
    <property type="entry name" value="Galactose-binding domain-like"/>
    <property type="match status" value="1"/>
</dbReference>
<dbReference type="OrthoDB" id="345880at2"/>
<dbReference type="Pfam" id="PF04389">
    <property type="entry name" value="Peptidase_M28"/>
    <property type="match status" value="1"/>
</dbReference>
<comment type="similarity">
    <text evidence="1">Belongs to the peptidase M28 family. M28A subfamily.</text>
</comment>
<proteinExistence type="inferred from homology"/>
<evidence type="ECO:0000256" key="4">
    <source>
        <dbReference type="ARBA" id="ARBA00022729"/>
    </source>
</evidence>
<dbReference type="SUPFAM" id="SSF53187">
    <property type="entry name" value="Zn-dependent exopeptidases"/>
    <property type="match status" value="1"/>
</dbReference>
<dbReference type="Pfam" id="PF01483">
    <property type="entry name" value="P_proprotein"/>
    <property type="match status" value="1"/>
</dbReference>
<keyword evidence="3" id="KW-0479">Metal-binding</keyword>
<dbReference type="GO" id="GO:0004177">
    <property type="term" value="F:aminopeptidase activity"/>
    <property type="evidence" value="ECO:0007669"/>
    <property type="project" value="UniProtKB-KW"/>
</dbReference>
<dbReference type="Proteomes" id="UP000239494">
    <property type="component" value="Unassembled WGS sequence"/>
</dbReference>
<dbReference type="GO" id="GO:0008235">
    <property type="term" value="F:metalloexopeptidase activity"/>
    <property type="evidence" value="ECO:0007669"/>
    <property type="project" value="InterPro"/>
</dbReference>
<dbReference type="GO" id="GO:0004252">
    <property type="term" value="F:serine-type endopeptidase activity"/>
    <property type="evidence" value="ECO:0007669"/>
    <property type="project" value="InterPro"/>
</dbReference>
<dbReference type="PROSITE" id="PS51829">
    <property type="entry name" value="P_HOMO_B"/>
    <property type="match status" value="1"/>
</dbReference>
<dbReference type="PANTHER" id="PTHR12147">
    <property type="entry name" value="METALLOPEPTIDASE M28 FAMILY MEMBER"/>
    <property type="match status" value="1"/>
</dbReference>
<dbReference type="PANTHER" id="PTHR12147:SF26">
    <property type="entry name" value="PEPTIDASE M28 DOMAIN-CONTAINING PROTEIN"/>
    <property type="match status" value="1"/>
</dbReference>
<dbReference type="CDD" id="cd03876">
    <property type="entry name" value="M28_SGAP_like"/>
    <property type="match status" value="1"/>
</dbReference>
<dbReference type="AlphaFoldDB" id="A0A2T0STR9"/>
<dbReference type="GO" id="GO:0006508">
    <property type="term" value="P:proteolysis"/>
    <property type="evidence" value="ECO:0007669"/>
    <property type="project" value="UniProtKB-KW"/>
</dbReference>